<sequence>MVPECATFHICLTHNNLPVHIFRFFSDKVLANWTTTTFAVKNSTFDLRIKKFDYECSRDCSVLNVGTQFS</sequence>
<protein>
    <submittedName>
        <fullName evidence="1">Uncharacterized protein</fullName>
    </submittedName>
</protein>
<dbReference type="Proteomes" id="UP000255061">
    <property type="component" value="Unassembled WGS sequence"/>
</dbReference>
<dbReference type="AlphaFoldDB" id="A0A379ZMD5"/>
<dbReference type="EMBL" id="UGYV01000001">
    <property type="protein sequence ID" value="SUI64576.1"/>
    <property type="molecule type" value="Genomic_DNA"/>
</dbReference>
<evidence type="ECO:0000313" key="1">
    <source>
        <dbReference type="EMBL" id="SUI64576.1"/>
    </source>
</evidence>
<gene>
    <name evidence="1" type="ORF">NCTC10736_00759</name>
</gene>
<name>A0A379ZMD5_9GAMM</name>
<reference evidence="1 2" key="1">
    <citation type="submission" date="2018-06" db="EMBL/GenBank/DDBJ databases">
        <authorList>
            <consortium name="Pathogen Informatics"/>
            <person name="Doyle S."/>
        </authorList>
    </citation>
    <scope>NUCLEOTIDE SEQUENCE [LARGE SCALE GENOMIC DNA]</scope>
    <source>
        <strain evidence="1 2">NCTC10736</strain>
    </source>
</reference>
<evidence type="ECO:0000313" key="2">
    <source>
        <dbReference type="Proteomes" id="UP000255061"/>
    </source>
</evidence>
<accession>A0A379ZMD5</accession>
<organism evidence="1 2">
    <name type="scientific">Shewanella morhuae</name>
    <dbReference type="NCBI Taxonomy" id="365591"/>
    <lineage>
        <taxon>Bacteria</taxon>
        <taxon>Pseudomonadati</taxon>
        <taxon>Pseudomonadota</taxon>
        <taxon>Gammaproteobacteria</taxon>
        <taxon>Alteromonadales</taxon>
        <taxon>Shewanellaceae</taxon>
        <taxon>Shewanella</taxon>
    </lineage>
</organism>
<proteinExistence type="predicted"/>